<dbReference type="RefSeq" id="WP_380604784.1">
    <property type="nucleotide sequence ID" value="NZ_JBHSDU010000015.1"/>
</dbReference>
<keyword evidence="7" id="KW-1185">Reference proteome</keyword>
<evidence type="ECO:0000313" key="6">
    <source>
        <dbReference type="EMBL" id="MFC4313981.1"/>
    </source>
</evidence>
<dbReference type="Proteomes" id="UP001595904">
    <property type="component" value="Unassembled WGS sequence"/>
</dbReference>
<dbReference type="EMBL" id="JBHSDU010000015">
    <property type="protein sequence ID" value="MFC4313981.1"/>
    <property type="molecule type" value="Genomic_DNA"/>
</dbReference>
<reference evidence="7" key="1">
    <citation type="journal article" date="2019" name="Int. J. Syst. Evol. Microbiol.">
        <title>The Global Catalogue of Microorganisms (GCM) 10K type strain sequencing project: providing services to taxonomists for standard genome sequencing and annotation.</title>
        <authorList>
            <consortium name="The Broad Institute Genomics Platform"/>
            <consortium name="The Broad Institute Genome Sequencing Center for Infectious Disease"/>
            <person name="Wu L."/>
            <person name="Ma J."/>
        </authorList>
    </citation>
    <scope>NUCLEOTIDE SEQUENCE [LARGE SCALE GENOMIC DNA]</scope>
    <source>
        <strain evidence="7">CGMCC 1.10759</strain>
    </source>
</reference>
<protein>
    <submittedName>
        <fullName evidence="6">Methylmalonyl Co-A mutase-associated GTPase MeaB</fullName>
    </submittedName>
</protein>
<evidence type="ECO:0000256" key="4">
    <source>
        <dbReference type="ARBA" id="ARBA00023134"/>
    </source>
</evidence>
<sequence length="316" mass="33994">MKTVAELLTAARAGHTAAIARLLSIVENDEPGATEVIRATYPQTGRALKVGFTGPPGAGKSTLVSSLTAAYRKTVPRVAVVAVDPSSPYTGGAILGDRIRMREQYLDTGVFIRSMSNRGQSGGLSRATRRVVSVLDAMGFDVILVETVGVGQQEIDVVRVVDTVCLLTIPGAGDDIQAIKAGIIEIADLLVVNKADRPGADEAVKDLMQMLNLGTPRNDWRTPVIKTSSNTGTGIEDLMGAVQKHREWANQGGEAQRRNADAMRTEIQALMRERVLRELERRMDPQQLEDVVSQVVSKRLDPYGAVDELLGPEAKG</sequence>
<dbReference type="InterPro" id="IPR027417">
    <property type="entry name" value="P-loop_NTPase"/>
</dbReference>
<dbReference type="PANTHER" id="PTHR43087">
    <property type="entry name" value="LYSINE/ARGININE/ORNITHINE TRANSPORT SYSTEM KINASE"/>
    <property type="match status" value="1"/>
</dbReference>
<proteinExistence type="inferred from homology"/>
<keyword evidence="4" id="KW-0342">GTP-binding</keyword>
<keyword evidence="3" id="KW-0378">Hydrolase</keyword>
<name>A0ABV8T256_9GAMM</name>
<comment type="caution">
    <text evidence="6">The sequence shown here is derived from an EMBL/GenBank/DDBJ whole genome shotgun (WGS) entry which is preliminary data.</text>
</comment>
<organism evidence="6 7">
    <name type="scientific">Steroidobacter flavus</name>
    <dbReference type="NCBI Taxonomy" id="1842136"/>
    <lineage>
        <taxon>Bacteria</taxon>
        <taxon>Pseudomonadati</taxon>
        <taxon>Pseudomonadota</taxon>
        <taxon>Gammaproteobacteria</taxon>
        <taxon>Steroidobacterales</taxon>
        <taxon>Steroidobacteraceae</taxon>
        <taxon>Steroidobacter</taxon>
    </lineage>
</organism>
<dbReference type="InterPro" id="IPR005129">
    <property type="entry name" value="GTPase_ArgK"/>
</dbReference>
<keyword evidence="5" id="KW-0143">Chaperone</keyword>
<dbReference type="Pfam" id="PF03308">
    <property type="entry name" value="MeaB"/>
    <property type="match status" value="1"/>
</dbReference>
<dbReference type="SUPFAM" id="SSF52540">
    <property type="entry name" value="P-loop containing nucleoside triphosphate hydrolases"/>
    <property type="match status" value="1"/>
</dbReference>
<evidence type="ECO:0000256" key="2">
    <source>
        <dbReference type="ARBA" id="ARBA00022741"/>
    </source>
</evidence>
<evidence type="ECO:0000256" key="3">
    <source>
        <dbReference type="ARBA" id="ARBA00022801"/>
    </source>
</evidence>
<accession>A0ABV8T256</accession>
<keyword evidence="2" id="KW-0547">Nucleotide-binding</keyword>
<dbReference type="InterPro" id="IPR052040">
    <property type="entry name" value="GTPase/Isobutyryl-CoA_mutase"/>
</dbReference>
<gene>
    <name evidence="6" type="primary">meaB</name>
    <name evidence="6" type="ORF">ACFPN2_33210</name>
</gene>
<dbReference type="Gene3D" id="3.40.50.300">
    <property type="entry name" value="P-loop containing nucleotide triphosphate hydrolases"/>
    <property type="match status" value="1"/>
</dbReference>
<evidence type="ECO:0000256" key="1">
    <source>
        <dbReference type="ARBA" id="ARBA00009625"/>
    </source>
</evidence>
<evidence type="ECO:0000313" key="7">
    <source>
        <dbReference type="Proteomes" id="UP001595904"/>
    </source>
</evidence>
<evidence type="ECO:0000256" key="5">
    <source>
        <dbReference type="ARBA" id="ARBA00023186"/>
    </source>
</evidence>
<dbReference type="CDD" id="cd03114">
    <property type="entry name" value="MMAA-like"/>
    <property type="match status" value="1"/>
</dbReference>
<dbReference type="PANTHER" id="PTHR43087:SF1">
    <property type="entry name" value="LAO_AO TRANSPORT SYSTEM ATPASE"/>
    <property type="match status" value="1"/>
</dbReference>
<comment type="similarity">
    <text evidence="1">Belongs to the SIMIBI class G3E GTPase family. ArgK/MeaB subfamily.</text>
</comment>
<dbReference type="NCBIfam" id="TIGR00750">
    <property type="entry name" value="lao"/>
    <property type="match status" value="1"/>
</dbReference>